<sequence length="351" mass="39401">MDNVSIEELVYFIQQTQYRITNLRLPSASSSVQLPGDVLKAGTMLYCRPSKADRLIQRLGGPSKATIIDTDETRGFCCGSYVEPEPWTNRVYPTDIGPSCAGITSDDGRKQVSTNNNCITPTSWNPIKMFTGGTKIPATSISSERAQVTRTLWLFKETMSLLEWLFKYKGNRISTYGNFLNPYFNGNDWVDEGNFYTESSGFIITPAYDVADVPNMTLVPLEDSNQDTVWTESVSFGGYWTELWPDDELCLVQMPINVNRGLVLAPHTETTNLPQRVSVFQVNSNTIENAQQTPVLMYGGYDRKNSASTGPTPRWGRTNLVQIKTLVDVIIQGPDSEETSRAQRKNIRDRK</sequence>
<dbReference type="OMA" id="NNCITPT"/>
<dbReference type="Proteomes" id="UP000008974">
    <property type="component" value="Unassembled WGS sequence"/>
</dbReference>
<gene>
    <name evidence="1" type="ORF">GLP15_2171</name>
</gene>
<name>E1F6X8_GIAIA</name>
<evidence type="ECO:0000313" key="2">
    <source>
        <dbReference type="Proteomes" id="UP000008974"/>
    </source>
</evidence>
<dbReference type="VEuPathDB" id="GiardiaDB:GLP15_2171"/>
<accession>E1F6X8</accession>
<comment type="caution">
    <text evidence="1">The sequence shown here is derived from an EMBL/GenBank/DDBJ whole genome shotgun (WGS) entry which is preliminary data.</text>
</comment>
<dbReference type="AlphaFoldDB" id="E1F6X8"/>
<reference evidence="1 2" key="1">
    <citation type="journal article" date="2010" name="BMC Genomics">
        <title>Genome analysis and comparative genomics of a Giardia intestinalis assemblage E isolate.</title>
        <authorList>
            <person name="Jerlstrom-Hultqvist J."/>
            <person name="Franzen O."/>
            <person name="Ankarklev J."/>
            <person name="Xu F."/>
            <person name="Nohynkova E."/>
            <person name="Andersson J.O."/>
            <person name="Svard S.G."/>
            <person name="Andersson B."/>
        </authorList>
    </citation>
    <scope>NUCLEOTIDE SEQUENCE [LARGE SCALE GENOMIC DNA]</scope>
    <source>
        <strain evidence="1 2">P15</strain>
    </source>
</reference>
<evidence type="ECO:0000313" key="1">
    <source>
        <dbReference type="EMBL" id="EFO61800.1"/>
    </source>
</evidence>
<dbReference type="OrthoDB" id="10488138at2759"/>
<dbReference type="EMBL" id="ACVC01000209">
    <property type="protein sequence ID" value="EFO61800.1"/>
    <property type="molecule type" value="Genomic_DNA"/>
</dbReference>
<organism evidence="1 2">
    <name type="scientific">Giardia intestinalis (strain P15)</name>
    <name type="common">Giardia lamblia</name>
    <dbReference type="NCBI Taxonomy" id="658858"/>
    <lineage>
        <taxon>Eukaryota</taxon>
        <taxon>Metamonada</taxon>
        <taxon>Diplomonadida</taxon>
        <taxon>Hexamitidae</taxon>
        <taxon>Giardiinae</taxon>
        <taxon>Giardia</taxon>
    </lineage>
</organism>
<protein>
    <submittedName>
        <fullName evidence="1">Uncharacterized protein</fullName>
    </submittedName>
</protein>
<proteinExistence type="predicted"/>